<dbReference type="FunFam" id="3.30.160.100:FF:000001">
    <property type="entry name" value="Ribosome hibernation promoting factor"/>
    <property type="match status" value="1"/>
</dbReference>
<evidence type="ECO:0000256" key="5">
    <source>
        <dbReference type="ARBA" id="ARBA00041319"/>
    </source>
</evidence>
<dbReference type="PANTHER" id="PTHR33231:SF1">
    <property type="entry name" value="30S RIBOSOMAL PROTEIN"/>
    <property type="match status" value="1"/>
</dbReference>
<keyword evidence="6" id="KW-0689">Ribosomal protein</keyword>
<proteinExistence type="inferred from homology"/>
<dbReference type="InterPro" id="IPR003489">
    <property type="entry name" value="RHF/RaiA"/>
</dbReference>
<keyword evidence="6" id="KW-0687">Ribonucleoprotein</keyword>
<dbReference type="RefSeq" id="WP_033082516.1">
    <property type="nucleotide sequence ID" value="NZ_JQEC01000033.1"/>
</dbReference>
<dbReference type="OrthoDB" id="9795980at2"/>
<evidence type="ECO:0000256" key="4">
    <source>
        <dbReference type="ARBA" id="ARBA00041148"/>
    </source>
</evidence>
<comment type="subunit">
    <text evidence="3">Associates exclusively with 100S ribosomes, which are dimers of 70S ribosomes.</text>
</comment>
<evidence type="ECO:0000313" key="7">
    <source>
        <dbReference type="Proteomes" id="UP000029868"/>
    </source>
</evidence>
<dbReference type="GO" id="GO:0045900">
    <property type="term" value="P:negative regulation of translational elongation"/>
    <property type="evidence" value="ECO:0007669"/>
    <property type="project" value="TreeGrafter"/>
</dbReference>
<dbReference type="NCBIfam" id="NF007780">
    <property type="entry name" value="PRK10470.1"/>
    <property type="match status" value="1"/>
</dbReference>
<dbReference type="GO" id="GO:0043024">
    <property type="term" value="F:ribosomal small subunit binding"/>
    <property type="evidence" value="ECO:0007669"/>
    <property type="project" value="TreeGrafter"/>
</dbReference>
<dbReference type="PANTHER" id="PTHR33231">
    <property type="entry name" value="30S RIBOSOMAL PROTEIN"/>
    <property type="match status" value="1"/>
</dbReference>
<organism evidence="6 7">
    <name type="scientific">Colwellia psychrerythraea</name>
    <name type="common">Vibrio psychroerythus</name>
    <dbReference type="NCBI Taxonomy" id="28229"/>
    <lineage>
        <taxon>Bacteria</taxon>
        <taxon>Pseudomonadati</taxon>
        <taxon>Pseudomonadota</taxon>
        <taxon>Gammaproteobacteria</taxon>
        <taxon>Alteromonadales</taxon>
        <taxon>Colwelliaceae</taxon>
        <taxon>Colwellia</taxon>
    </lineage>
</organism>
<dbReference type="CDD" id="cd00552">
    <property type="entry name" value="RaiA"/>
    <property type="match status" value="1"/>
</dbReference>
<keyword evidence="1" id="KW-0810">Translation regulation</keyword>
<evidence type="ECO:0000313" key="6">
    <source>
        <dbReference type="EMBL" id="KGJ92342.1"/>
    </source>
</evidence>
<dbReference type="NCBIfam" id="TIGR00741">
    <property type="entry name" value="yfiA"/>
    <property type="match status" value="1"/>
</dbReference>
<dbReference type="Proteomes" id="UP000029868">
    <property type="component" value="Unassembled WGS sequence"/>
</dbReference>
<sequence length="95" mass="10768">MQINLSGHHVEVTSSLREYVDSKFSKLERHFDHINNVHVVLTVEKLNQKAEANVHVKGGEVFASAINADMYASIDTLVDKLDRQILKHKAKVSHH</sequence>
<protein>
    <recommendedName>
        <fullName evidence="4">Ribosome hibernation promoting factor</fullName>
    </recommendedName>
    <alternativeName>
        <fullName evidence="5">Hibernation factor HPF</fullName>
    </alternativeName>
</protein>
<comment type="similarity">
    <text evidence="2">Belongs to the HPF/YfiA ribosome-associated protein family. Short HPF subfamily.</text>
</comment>
<evidence type="ECO:0000256" key="2">
    <source>
        <dbReference type="ARBA" id="ARBA00038434"/>
    </source>
</evidence>
<evidence type="ECO:0000256" key="3">
    <source>
        <dbReference type="ARBA" id="ARBA00038695"/>
    </source>
</evidence>
<gene>
    <name evidence="6" type="ORF">GAB14E_0464</name>
</gene>
<name>A0A099KR03_COLPS</name>
<comment type="caution">
    <text evidence="6">The sequence shown here is derived from an EMBL/GenBank/DDBJ whole genome shotgun (WGS) entry which is preliminary data.</text>
</comment>
<reference evidence="6 7" key="1">
    <citation type="submission" date="2014-08" db="EMBL/GenBank/DDBJ databases">
        <title>Genomic and Phenotypic Diversity of Colwellia psychrerythraea strains from Disparate Marine Basins.</title>
        <authorList>
            <person name="Techtmann S.M."/>
            <person name="Stelling S.C."/>
            <person name="Utturkar S.M."/>
            <person name="Alshibli N."/>
            <person name="Harris A."/>
            <person name="Brown S.D."/>
            <person name="Hazen T.C."/>
        </authorList>
    </citation>
    <scope>NUCLEOTIDE SEQUENCE [LARGE SCALE GENOMIC DNA]</scope>
    <source>
        <strain evidence="6 7">GAB14E</strain>
    </source>
</reference>
<dbReference type="EMBL" id="JQEC01000033">
    <property type="protein sequence ID" value="KGJ92342.1"/>
    <property type="molecule type" value="Genomic_DNA"/>
</dbReference>
<dbReference type="InterPro" id="IPR050574">
    <property type="entry name" value="HPF/YfiA_ribosome-assoc"/>
</dbReference>
<dbReference type="InterPro" id="IPR036567">
    <property type="entry name" value="RHF-like"/>
</dbReference>
<dbReference type="Pfam" id="PF02482">
    <property type="entry name" value="Ribosomal_S30AE"/>
    <property type="match status" value="1"/>
</dbReference>
<accession>A0A099KR03</accession>
<dbReference type="SUPFAM" id="SSF69754">
    <property type="entry name" value="Ribosome binding protein Y (YfiA homologue)"/>
    <property type="match status" value="1"/>
</dbReference>
<evidence type="ECO:0000256" key="1">
    <source>
        <dbReference type="ARBA" id="ARBA00022845"/>
    </source>
</evidence>
<dbReference type="AlphaFoldDB" id="A0A099KR03"/>
<dbReference type="GO" id="GO:0022627">
    <property type="term" value="C:cytosolic small ribosomal subunit"/>
    <property type="evidence" value="ECO:0007669"/>
    <property type="project" value="TreeGrafter"/>
</dbReference>
<dbReference type="PATRIC" id="fig|28229.3.peg.2483"/>
<dbReference type="Gene3D" id="3.30.160.100">
    <property type="entry name" value="Ribosome hibernation promotion factor-like"/>
    <property type="match status" value="1"/>
</dbReference>